<evidence type="ECO:0000313" key="3">
    <source>
        <dbReference type="EMBL" id="CAG2252206.1"/>
    </source>
</evidence>
<reference evidence="3" key="1">
    <citation type="submission" date="2021-03" db="EMBL/GenBank/DDBJ databases">
        <authorList>
            <person name="Bekaert M."/>
        </authorList>
    </citation>
    <scope>NUCLEOTIDE SEQUENCE</scope>
</reference>
<name>A0A8S3V499_MYTED</name>
<protein>
    <recommendedName>
        <fullName evidence="2">Vitellogenin domain-containing protein</fullName>
    </recommendedName>
</protein>
<comment type="caution">
    <text evidence="1">Lacks conserved residue(s) required for the propagation of feature annotation.</text>
</comment>
<dbReference type="PROSITE" id="PS51211">
    <property type="entry name" value="VITELLOGENIN"/>
    <property type="match status" value="1"/>
</dbReference>
<dbReference type="InterPro" id="IPR011030">
    <property type="entry name" value="Lipovitellin_superhlx_dom"/>
</dbReference>
<dbReference type="Gene3D" id="1.25.10.20">
    <property type="entry name" value="Vitellinogen, superhelical"/>
    <property type="match status" value="1"/>
</dbReference>
<gene>
    <name evidence="3" type="ORF">MEDL_63849</name>
</gene>
<dbReference type="InterPro" id="IPR012337">
    <property type="entry name" value="RNaseH-like_sf"/>
</dbReference>
<evidence type="ECO:0000256" key="1">
    <source>
        <dbReference type="PROSITE-ProRule" id="PRU00557"/>
    </source>
</evidence>
<evidence type="ECO:0000313" key="4">
    <source>
        <dbReference type="Proteomes" id="UP000683360"/>
    </source>
</evidence>
<dbReference type="SUPFAM" id="SSF48431">
    <property type="entry name" value="Lipovitellin-phosvitin complex, superhelical domain"/>
    <property type="match status" value="1"/>
</dbReference>
<dbReference type="InterPro" id="IPR015816">
    <property type="entry name" value="Vitellinogen_b-sht_N"/>
</dbReference>
<dbReference type="GO" id="GO:0005319">
    <property type="term" value="F:lipid transporter activity"/>
    <property type="evidence" value="ECO:0007669"/>
    <property type="project" value="InterPro"/>
</dbReference>
<dbReference type="Proteomes" id="UP000683360">
    <property type="component" value="Unassembled WGS sequence"/>
</dbReference>
<dbReference type="PANTHER" id="PTHR37162:SF1">
    <property type="entry name" value="BED-TYPE DOMAIN-CONTAINING PROTEIN"/>
    <property type="match status" value="1"/>
</dbReference>
<accession>A0A8S3V499</accession>
<dbReference type="PANTHER" id="PTHR37162">
    <property type="entry name" value="HAT FAMILY DIMERISATION DOMAINCONTAINING PROTEIN-RELATED"/>
    <property type="match status" value="1"/>
</dbReference>
<feature type="domain" description="Vitellogenin" evidence="2">
    <location>
        <begin position="28"/>
        <end position="580"/>
    </location>
</feature>
<dbReference type="EMBL" id="CAJPWZ010003113">
    <property type="protein sequence ID" value="CAG2252206.1"/>
    <property type="molecule type" value="Genomic_DNA"/>
</dbReference>
<proteinExistence type="predicted"/>
<organism evidence="3 4">
    <name type="scientific">Mytilus edulis</name>
    <name type="common">Blue mussel</name>
    <dbReference type="NCBI Taxonomy" id="6550"/>
    <lineage>
        <taxon>Eukaryota</taxon>
        <taxon>Metazoa</taxon>
        <taxon>Spiralia</taxon>
        <taxon>Lophotrochozoa</taxon>
        <taxon>Mollusca</taxon>
        <taxon>Bivalvia</taxon>
        <taxon>Autobranchia</taxon>
        <taxon>Pteriomorphia</taxon>
        <taxon>Mytilida</taxon>
        <taxon>Mytiloidea</taxon>
        <taxon>Mytilidae</taxon>
        <taxon>Mytilinae</taxon>
        <taxon>Mytilus</taxon>
    </lineage>
</organism>
<evidence type="ECO:0000259" key="2">
    <source>
        <dbReference type="PROSITE" id="PS51211"/>
    </source>
</evidence>
<dbReference type="OrthoDB" id="6107827at2759"/>
<dbReference type="InterPro" id="IPR001747">
    <property type="entry name" value="Vitellogenin_N"/>
</dbReference>
<dbReference type="SUPFAM" id="SSF53098">
    <property type="entry name" value="Ribonuclease H-like"/>
    <property type="match status" value="1"/>
</dbReference>
<sequence>MDQLWSLYGKVCVIMWTFVLNEAKFIRFKPGYEYEYKFESNSELTDYGNFNIKAKISFTNIDEKYGHQEILLRIYSFTFYANDPDTPGHDMELSKWFSFEITPVGQILRVYHPEETDDFVLATKKGFAALLASRLHEEGEISGSPSNEGFTYQTQELGHEGPHNATYTVKQTNTGLQFIKVRHEPLVKNAGGKYQKVMHYHKDLEVIHSVLIEEDFISPTRPSGKFDALHGMRKIKAVNEFSTMEFPEMKTISKGSLSYLTRRFERDAVTKPMLGLEESTIHVTKMTRQTPILDRAKAWQYIKGNITCMWTQPENGHTLEAHTCFFKIVDVLKSIPEDELVKLANYYFKELKPVRSRNVGAMNAMLDAFGVIYTNFSENLLTDYILKSPDPKPTLILRLLTHIVGKDNPPHDNMIAAMEDLVFNKENHPEKMYKEDLHERVLLCLGSVSHKLSKAGREEEAIKITVRVHQWLGIHDPFEYRKKREIQSEQEQIDYDHWRVILLETLGNARMDFSFEYIVSHINSTNSAWIKRAGVHALRKYDHEMAADEMYKTAMYDEDENVRYEALLQYQAHPQARVISPLNRQESVNGTGIIDPYESGIMEIAPHLREKRDFGSFLEKFPKLSFKLEAPSVDWRKNENEMKKIANLTTQFDNKVKEIVEGIATGVKDLRNKAANVMKMLGQLDEEELPPFLRPLRNLIVKVTTVFNDVKTDIMNFYNTLVQIITVIIPQNAKLIYESIVDIINAFKVIMKDPKTALTKIGKGVGQIYTSIKALLDVKNKTQEACFFLKEKWENDVKYRGWLSKSTLGLSHAFCKVCNRDFKVDHGGLNDVSKHSSTALHQKSFNAQNITKPVTNFFVGPQDEGTIKAEVIWSNFIAQHNISFLLADCFTKVCKAMFTDSKIATKFACSRTKTTQIIKKSLAPTLHQEVVQDLQTKPFSMAIDESSDRNCDKSLAILVRYFTDQATTKFLAMPICNIGKASNIFDHLQEVFVDNNIPWENLVSFVSDNCSVMTGRHNSVVTRIKEKCPAVFDFGCVCHLANLCTVAGVKALALPVEDLLVEVYFHFFHSSKRKEEYKEFLEFTDTEPSKIIKHSSTRWLSLEKCVGRLLHHWSALTSYFNSHDEVEKPGRIKRCANYLSDHEMHLYYHFLSFILEPLNHFNTMFQADESRIGFLSQEMTVLLRTFLGKFVKARVIQSHPDLTTVPYSDTANQLQDNILAVGLYTRTYMADHTDDISPSVLAKFFKSVRSFYNVVVAKMLAKFPFKDPVVCGLAFLNPSTRGDLPSSSVTAVARRFPSVVPEHLLQQLEEEFTT</sequence>
<keyword evidence="4" id="KW-1185">Reference proteome</keyword>
<comment type="caution">
    <text evidence="3">The sequence shown here is derived from an EMBL/GenBank/DDBJ whole genome shotgun (WGS) entry which is preliminary data.</text>
</comment>
<dbReference type="Gene3D" id="2.30.230.10">
    <property type="entry name" value="Lipovitellin, beta-sheet shell regions, chain A"/>
    <property type="match status" value="1"/>
</dbReference>